<dbReference type="GO" id="GO:0006310">
    <property type="term" value="P:DNA recombination"/>
    <property type="evidence" value="ECO:0007669"/>
    <property type="project" value="UniProtKB-KW"/>
</dbReference>
<evidence type="ECO:0000313" key="4">
    <source>
        <dbReference type="Proteomes" id="UP000707356"/>
    </source>
</evidence>
<dbReference type="Gene3D" id="1.10.443.10">
    <property type="entry name" value="Intergrase catalytic core"/>
    <property type="match status" value="1"/>
</dbReference>
<keyword evidence="1" id="KW-0233">DNA recombination</keyword>
<dbReference type="Proteomes" id="UP000707356">
    <property type="component" value="Unassembled WGS sequence"/>
</dbReference>
<dbReference type="SUPFAM" id="SSF56349">
    <property type="entry name" value="DNA breaking-rejoining enzymes"/>
    <property type="match status" value="1"/>
</dbReference>
<dbReference type="InterPro" id="IPR011010">
    <property type="entry name" value="DNA_brk_join_enz"/>
</dbReference>
<reference evidence="3" key="1">
    <citation type="submission" date="2021-05" db="EMBL/GenBank/DDBJ databases">
        <authorList>
            <person name="Pietrasiak N."/>
            <person name="Ward R."/>
            <person name="Stajich J.E."/>
            <person name="Kurbessoian T."/>
        </authorList>
    </citation>
    <scope>NUCLEOTIDE SEQUENCE</scope>
    <source>
        <strain evidence="3">GSE-TBD4-15B</strain>
    </source>
</reference>
<evidence type="ECO:0000313" key="3">
    <source>
        <dbReference type="EMBL" id="MBW4467997.1"/>
    </source>
</evidence>
<feature type="domain" description="Tyr recombinase" evidence="2">
    <location>
        <begin position="28"/>
        <end position="192"/>
    </location>
</feature>
<dbReference type="PROSITE" id="PS51898">
    <property type="entry name" value="TYR_RECOMBINASE"/>
    <property type="match status" value="1"/>
</dbReference>
<evidence type="ECO:0000259" key="2">
    <source>
        <dbReference type="PROSITE" id="PS51898"/>
    </source>
</evidence>
<proteinExistence type="predicted"/>
<dbReference type="GO" id="GO:0015074">
    <property type="term" value="P:DNA integration"/>
    <property type="evidence" value="ECO:0007669"/>
    <property type="project" value="InterPro"/>
</dbReference>
<dbReference type="InterPro" id="IPR002104">
    <property type="entry name" value="Integrase_catalytic"/>
</dbReference>
<evidence type="ECO:0000256" key="1">
    <source>
        <dbReference type="ARBA" id="ARBA00023172"/>
    </source>
</evidence>
<protein>
    <recommendedName>
        <fullName evidence="2">Tyr recombinase domain-containing protein</fullName>
    </recommendedName>
</protein>
<sequence>MVTKQLATFADINYDPKPYQGNYSPKRPQPRDIPTDAAIAAYWITLKNPGWRFIYGLIATYGLRPHEAFQVDYDRLAVGDRVLWVLAGKTGSRRVWAFHPEWFDQFELASPVLPAVNLSRRNDQIGHSATRHFWELKAPFKLYDLRHAWAIRTLEYGLEDALAARQMGHSVEIHNSIYQHWLDEKTQQRAYDRLLSRADRPKPPQ</sequence>
<dbReference type="EMBL" id="JAHHHV010000083">
    <property type="protein sequence ID" value="MBW4467997.1"/>
    <property type="molecule type" value="Genomic_DNA"/>
</dbReference>
<name>A0A951PET9_9CYAN</name>
<reference evidence="3" key="2">
    <citation type="journal article" date="2022" name="Microbiol. Resour. Announc.">
        <title>Metagenome Sequencing to Explore Phylogenomics of Terrestrial Cyanobacteria.</title>
        <authorList>
            <person name="Ward R.D."/>
            <person name="Stajich J.E."/>
            <person name="Johansen J.R."/>
            <person name="Huntemann M."/>
            <person name="Clum A."/>
            <person name="Foster B."/>
            <person name="Foster B."/>
            <person name="Roux S."/>
            <person name="Palaniappan K."/>
            <person name="Varghese N."/>
            <person name="Mukherjee S."/>
            <person name="Reddy T.B.K."/>
            <person name="Daum C."/>
            <person name="Copeland A."/>
            <person name="Chen I.A."/>
            <person name="Ivanova N.N."/>
            <person name="Kyrpides N.C."/>
            <person name="Shapiro N."/>
            <person name="Eloe-Fadrosh E.A."/>
            <person name="Pietrasiak N."/>
        </authorList>
    </citation>
    <scope>NUCLEOTIDE SEQUENCE</scope>
    <source>
        <strain evidence="3">GSE-TBD4-15B</strain>
    </source>
</reference>
<accession>A0A951PET9</accession>
<dbReference type="GO" id="GO:0003677">
    <property type="term" value="F:DNA binding"/>
    <property type="evidence" value="ECO:0007669"/>
    <property type="project" value="InterPro"/>
</dbReference>
<gene>
    <name evidence="3" type="ORF">KME07_21435</name>
</gene>
<dbReference type="AlphaFoldDB" id="A0A951PET9"/>
<comment type="caution">
    <text evidence="3">The sequence shown here is derived from an EMBL/GenBank/DDBJ whole genome shotgun (WGS) entry which is preliminary data.</text>
</comment>
<organism evidence="3 4">
    <name type="scientific">Pegethrix bostrychoides GSE-TBD4-15B</name>
    <dbReference type="NCBI Taxonomy" id="2839662"/>
    <lineage>
        <taxon>Bacteria</taxon>
        <taxon>Bacillati</taxon>
        <taxon>Cyanobacteriota</taxon>
        <taxon>Cyanophyceae</taxon>
        <taxon>Oculatellales</taxon>
        <taxon>Oculatellaceae</taxon>
        <taxon>Pegethrix</taxon>
    </lineage>
</organism>
<dbReference type="InterPro" id="IPR013762">
    <property type="entry name" value="Integrase-like_cat_sf"/>
</dbReference>